<gene>
    <name evidence="2" type="ORF">GBA63_18090</name>
</gene>
<dbReference type="InterPro" id="IPR036237">
    <property type="entry name" value="Xyl_isomerase-like_sf"/>
</dbReference>
<keyword evidence="3" id="KW-1185">Reference proteome</keyword>
<dbReference type="KEGG" id="rub:GBA63_18090"/>
<dbReference type="SUPFAM" id="SSF51658">
    <property type="entry name" value="Xylose isomerase-like"/>
    <property type="match status" value="1"/>
</dbReference>
<dbReference type="PANTHER" id="PTHR12110">
    <property type="entry name" value="HYDROXYPYRUVATE ISOMERASE"/>
    <property type="match status" value="1"/>
</dbReference>
<protein>
    <submittedName>
        <fullName evidence="2">TIM barrel protein</fullName>
    </submittedName>
</protein>
<dbReference type="Pfam" id="PF01261">
    <property type="entry name" value="AP_endonuc_2"/>
    <property type="match status" value="1"/>
</dbReference>
<dbReference type="AlphaFoldDB" id="A0A6G8QDK9"/>
<organism evidence="2 3">
    <name type="scientific">Rubrobacter tropicus</name>
    <dbReference type="NCBI Taxonomy" id="2653851"/>
    <lineage>
        <taxon>Bacteria</taxon>
        <taxon>Bacillati</taxon>
        <taxon>Actinomycetota</taxon>
        <taxon>Rubrobacteria</taxon>
        <taxon>Rubrobacterales</taxon>
        <taxon>Rubrobacteraceae</taxon>
        <taxon>Rubrobacter</taxon>
    </lineage>
</organism>
<evidence type="ECO:0000313" key="3">
    <source>
        <dbReference type="Proteomes" id="UP000501452"/>
    </source>
</evidence>
<dbReference type="InterPro" id="IPR013022">
    <property type="entry name" value="Xyl_isomerase-like_TIM-brl"/>
</dbReference>
<name>A0A6G8QDK9_9ACTN</name>
<sequence>MRAEQLTINSQCTFHWNLEEALDAYAAAGFRNVEPHLNLVKEWLGDGHTVDETRELFASRGLAVVASSQLEVACFGSPDARISNLKANAENVGLIRELGADKMIVGTDGPERNSVEALDAVARAMHNLAEFTDDLGVDIAIEFNWSPLVKSLGSAIRVAEIADHPRVGVLFDTAHYHVTPTKLSDVNEGSVKWIKHVHLNDMPDTPADLTHRDDDRVLPGEGVLDLTGTIGTLERNGYDGYFSIEMFSKDLWQLPTKEAARRCYESLLPLCEREG</sequence>
<dbReference type="EMBL" id="CP045119">
    <property type="protein sequence ID" value="QIN84337.1"/>
    <property type="molecule type" value="Genomic_DNA"/>
</dbReference>
<dbReference type="RefSeq" id="WP_166178415.1">
    <property type="nucleotide sequence ID" value="NZ_CP045119.1"/>
</dbReference>
<evidence type="ECO:0000313" key="2">
    <source>
        <dbReference type="EMBL" id="QIN84337.1"/>
    </source>
</evidence>
<dbReference type="Gene3D" id="3.20.20.150">
    <property type="entry name" value="Divalent-metal-dependent TIM barrel enzymes"/>
    <property type="match status" value="1"/>
</dbReference>
<dbReference type="PANTHER" id="PTHR12110:SF48">
    <property type="entry name" value="BLL3656 PROTEIN"/>
    <property type="match status" value="1"/>
</dbReference>
<dbReference type="InterPro" id="IPR050312">
    <property type="entry name" value="IolE/XylAMocC-like"/>
</dbReference>
<evidence type="ECO:0000259" key="1">
    <source>
        <dbReference type="Pfam" id="PF01261"/>
    </source>
</evidence>
<feature type="domain" description="Xylose isomerase-like TIM barrel" evidence="1">
    <location>
        <begin position="22"/>
        <end position="260"/>
    </location>
</feature>
<dbReference type="Proteomes" id="UP000501452">
    <property type="component" value="Chromosome"/>
</dbReference>
<reference evidence="2 3" key="1">
    <citation type="submission" date="2019-10" db="EMBL/GenBank/DDBJ databases">
        <title>Rubrobacter sp nov SCSIO 52090 isolated from a deep-sea sediment in the South China Sea.</title>
        <authorList>
            <person name="Chen R.W."/>
        </authorList>
    </citation>
    <scope>NUCLEOTIDE SEQUENCE [LARGE SCALE GENOMIC DNA]</scope>
    <source>
        <strain evidence="2 3">SCSIO 52909</strain>
    </source>
</reference>
<proteinExistence type="predicted"/>
<accession>A0A6G8QDK9</accession>